<keyword evidence="4" id="KW-0602">Photosynthesis</keyword>
<dbReference type="GO" id="GO:0015979">
    <property type="term" value="P:photosynthesis"/>
    <property type="evidence" value="ECO:0007669"/>
    <property type="project" value="UniProtKB-KW"/>
</dbReference>
<keyword evidence="12" id="KW-0150">Chloroplast</keyword>
<evidence type="ECO:0000313" key="12">
    <source>
        <dbReference type="EMBL" id="AHY33400.1"/>
    </source>
</evidence>
<dbReference type="PANTHER" id="PTHR33288">
    <property type="match status" value="1"/>
</dbReference>
<sequence>MFWISKDTCHTEEIRVDFVTGCRKPIDFFSASISLFGSLGGLLVAASSYDGMNYLYFISYEFDPGLISFLPQGATIMVYSTMFLFLSFSWWLLIFWNVGSGYDLFDKKTRTVLFFRYGFPGKNRRIFTKVLMDDIQAIIVQSKVGNSKDGKYLRGGVLYIQTREQGAFALTPIDDYWDPFKVAQKAGELCRFLRVPIEIF</sequence>
<feature type="transmembrane region" description="Helical" evidence="11">
    <location>
        <begin position="76"/>
        <end position="98"/>
    </location>
</feature>
<gene>
    <name evidence="12" type="primary">ycf4</name>
</gene>
<evidence type="ECO:0000256" key="1">
    <source>
        <dbReference type="ARBA" id="ARBA00002862"/>
    </source>
</evidence>
<keyword evidence="6 11" id="KW-0812">Transmembrane</keyword>
<name>A0A1C7D3W1_ROBPS</name>
<keyword evidence="9 11" id="KW-0472">Membrane</keyword>
<dbReference type="GeneID" id="23763713"/>
<evidence type="ECO:0000256" key="2">
    <source>
        <dbReference type="ARBA" id="ARBA00008198"/>
    </source>
</evidence>
<proteinExistence type="inferred from homology"/>
<comment type="subcellular location">
    <subcellularLocation>
        <location evidence="10">Plastid thylakoid membrane</location>
        <topology evidence="10">Multi-pass membrane protein</topology>
    </subcellularLocation>
</comment>
<geneLocation type="chloroplast" evidence="12"/>
<evidence type="ECO:0000256" key="8">
    <source>
        <dbReference type="ARBA" id="ARBA00023078"/>
    </source>
</evidence>
<evidence type="ECO:0000256" key="3">
    <source>
        <dbReference type="ARBA" id="ARBA00015395"/>
    </source>
</evidence>
<evidence type="ECO:0000256" key="6">
    <source>
        <dbReference type="ARBA" id="ARBA00022692"/>
    </source>
</evidence>
<dbReference type="GO" id="GO:0055035">
    <property type="term" value="C:plastid thylakoid membrane"/>
    <property type="evidence" value="ECO:0007669"/>
    <property type="project" value="UniProtKB-SubCell"/>
</dbReference>
<dbReference type="AlphaFoldDB" id="A0A1C7D3W1"/>
<organism evidence="12">
    <name type="scientific">Robinia pseudoacacia</name>
    <name type="common">Black locust</name>
    <dbReference type="NCBI Taxonomy" id="35938"/>
    <lineage>
        <taxon>Eukaryota</taxon>
        <taxon>Viridiplantae</taxon>
        <taxon>Streptophyta</taxon>
        <taxon>Embryophyta</taxon>
        <taxon>Tracheophyta</taxon>
        <taxon>Spermatophyta</taxon>
        <taxon>Magnoliopsida</taxon>
        <taxon>eudicotyledons</taxon>
        <taxon>Gunneridae</taxon>
        <taxon>Pentapetalae</taxon>
        <taxon>rosids</taxon>
        <taxon>fabids</taxon>
        <taxon>Fabales</taxon>
        <taxon>Fabaceae</taxon>
        <taxon>Papilionoideae</taxon>
        <taxon>50 kb inversion clade</taxon>
        <taxon>NPAAA clade</taxon>
        <taxon>Hologalegina</taxon>
        <taxon>robinioid clade</taxon>
        <taxon>Robinieae</taxon>
        <taxon>Robinia</taxon>
    </lineage>
</organism>
<dbReference type="Pfam" id="PF02392">
    <property type="entry name" value="Ycf4"/>
    <property type="match status" value="1"/>
</dbReference>
<protein>
    <recommendedName>
        <fullName evidence="3">Photosystem I assembly protein Ycf4</fullName>
    </recommendedName>
</protein>
<reference evidence="12" key="1">
    <citation type="submission" date="2014-02" db="EMBL/GenBank/DDBJ databases">
        <title>Comparative Genomics of legumes.</title>
        <authorList>
            <person name="Sabir J."/>
            <person name="Schwarz E.N."/>
            <person name="Baeshen N.A."/>
            <person name="Mutwakil M."/>
            <person name="Jansen R.K."/>
            <person name="Ruhlman T."/>
        </authorList>
    </citation>
    <scope>NUCLEOTIDE SEQUENCE</scope>
</reference>
<evidence type="ECO:0000313" key="13">
    <source>
        <dbReference type="EMBL" id="QJQ79295.1"/>
    </source>
</evidence>
<evidence type="ECO:0000256" key="7">
    <source>
        <dbReference type="ARBA" id="ARBA00022989"/>
    </source>
</evidence>
<evidence type="ECO:0000256" key="4">
    <source>
        <dbReference type="ARBA" id="ARBA00022531"/>
    </source>
</evidence>
<evidence type="ECO:0000256" key="10">
    <source>
        <dbReference type="ARBA" id="ARBA00046286"/>
    </source>
</evidence>
<evidence type="ECO:0000256" key="5">
    <source>
        <dbReference type="ARBA" id="ARBA00022640"/>
    </source>
</evidence>
<comment type="function">
    <text evidence="1">Seems to be required for the assembly of the photosystem I complex.</text>
</comment>
<evidence type="ECO:0000256" key="11">
    <source>
        <dbReference type="SAM" id="Phobius"/>
    </source>
</evidence>
<feature type="transmembrane region" description="Helical" evidence="11">
    <location>
        <begin position="33"/>
        <end position="56"/>
    </location>
</feature>
<dbReference type="GO" id="GO:0009522">
    <property type="term" value="C:photosystem I"/>
    <property type="evidence" value="ECO:0007669"/>
    <property type="project" value="InterPro"/>
</dbReference>
<dbReference type="EMBL" id="KJ468102">
    <property type="protein sequence ID" value="AHY33400.1"/>
    <property type="molecule type" value="Genomic_DNA"/>
</dbReference>
<dbReference type="PANTHER" id="PTHR33288:SF4">
    <property type="entry name" value="PHOTOSYSTEM I ASSEMBLY PROTEIN YCF4"/>
    <property type="match status" value="1"/>
</dbReference>
<keyword evidence="7 11" id="KW-1133">Transmembrane helix</keyword>
<dbReference type="EMBL" id="MT120809">
    <property type="protein sequence ID" value="QJQ79295.1"/>
    <property type="molecule type" value="Genomic_DNA"/>
</dbReference>
<reference evidence="13" key="2">
    <citation type="submission" date="2020-02" db="EMBL/GenBank/DDBJ databases">
        <authorList>
            <person name="Duan L."/>
            <person name="Chen H.-F."/>
            <person name="Wen J."/>
        </authorList>
    </citation>
    <scope>NUCLEOTIDE SEQUENCE</scope>
</reference>
<comment type="similarity">
    <text evidence="2">Belongs to the Ycf4 family.</text>
</comment>
<keyword evidence="5 12" id="KW-0934">Plastid</keyword>
<evidence type="ECO:0000256" key="9">
    <source>
        <dbReference type="ARBA" id="ARBA00023136"/>
    </source>
</evidence>
<keyword evidence="8" id="KW-0793">Thylakoid</keyword>
<accession>A0A1C7D3W1</accession>
<dbReference type="InterPro" id="IPR003359">
    <property type="entry name" value="PSI_Ycf4_assembly"/>
</dbReference>
<dbReference type="RefSeq" id="YP_009127785.1">
    <property type="nucleotide sequence ID" value="NC_026684.1"/>
</dbReference>